<reference evidence="1 2" key="1">
    <citation type="submission" date="2024-02" db="EMBL/GenBank/DDBJ databases">
        <title>Bacteria isolated from the canopy kelp, Nereocystis luetkeana.</title>
        <authorList>
            <person name="Pfister C.A."/>
            <person name="Younker I.T."/>
            <person name="Light S.H."/>
        </authorList>
    </citation>
    <scope>NUCLEOTIDE SEQUENCE [LARGE SCALE GENOMIC DNA]</scope>
    <source>
        <strain evidence="1 2">TI.4.07</strain>
    </source>
</reference>
<accession>A0ABU9G947</accession>
<comment type="caution">
    <text evidence="1">The sequence shown here is derived from an EMBL/GenBank/DDBJ whole genome shotgun (WGS) entry which is preliminary data.</text>
</comment>
<feature type="non-terminal residue" evidence="1">
    <location>
        <position position="79"/>
    </location>
</feature>
<feature type="non-terminal residue" evidence="1">
    <location>
        <position position="1"/>
    </location>
</feature>
<gene>
    <name evidence="1" type="ORF">V6242_17845</name>
</gene>
<evidence type="ECO:0000313" key="1">
    <source>
        <dbReference type="EMBL" id="MEL0615007.1"/>
    </source>
</evidence>
<sequence length="79" mass="8845">AAAKMLHRMLRGYSVEDALVVVDPVGVEARQSSDYRALNAPYVIQAMHFIRHKACRGVKVAQVVDYVGLSRTNLETRFV</sequence>
<keyword evidence="2" id="KW-1185">Reference proteome</keyword>
<proteinExistence type="predicted"/>
<organism evidence="1 2">
    <name type="scientific">Marinomonas arenicola</name>
    <dbReference type="NCBI Taxonomy" id="569601"/>
    <lineage>
        <taxon>Bacteria</taxon>
        <taxon>Pseudomonadati</taxon>
        <taxon>Pseudomonadota</taxon>
        <taxon>Gammaproteobacteria</taxon>
        <taxon>Oceanospirillales</taxon>
        <taxon>Oceanospirillaceae</taxon>
        <taxon>Marinomonas</taxon>
    </lineage>
</organism>
<dbReference type="EMBL" id="JBAKAR010000123">
    <property type="protein sequence ID" value="MEL0615007.1"/>
    <property type="molecule type" value="Genomic_DNA"/>
</dbReference>
<dbReference type="Proteomes" id="UP001379949">
    <property type="component" value="Unassembled WGS sequence"/>
</dbReference>
<evidence type="ECO:0000313" key="2">
    <source>
        <dbReference type="Proteomes" id="UP001379949"/>
    </source>
</evidence>
<name>A0ABU9G947_9GAMM</name>
<protein>
    <submittedName>
        <fullName evidence="1">Xylose operon transcription regulator XylR</fullName>
    </submittedName>
</protein>